<dbReference type="AlphaFoldDB" id="A0A8K0MKF7"/>
<dbReference type="Pfam" id="PF16913">
    <property type="entry name" value="PUNUT"/>
    <property type="match status" value="1"/>
</dbReference>
<organism evidence="8 9">
    <name type="scientific">Rhamnella rubrinervis</name>
    <dbReference type="NCBI Taxonomy" id="2594499"/>
    <lineage>
        <taxon>Eukaryota</taxon>
        <taxon>Viridiplantae</taxon>
        <taxon>Streptophyta</taxon>
        <taxon>Embryophyta</taxon>
        <taxon>Tracheophyta</taxon>
        <taxon>Spermatophyta</taxon>
        <taxon>Magnoliopsida</taxon>
        <taxon>eudicotyledons</taxon>
        <taxon>Gunneridae</taxon>
        <taxon>Pentapetalae</taxon>
        <taxon>rosids</taxon>
        <taxon>fabids</taxon>
        <taxon>Rosales</taxon>
        <taxon>Rhamnaceae</taxon>
        <taxon>rhamnoid group</taxon>
        <taxon>Rhamneae</taxon>
        <taxon>Rhamnella</taxon>
    </lineage>
</organism>
<accession>A0A8K0MKF7</accession>
<gene>
    <name evidence="8" type="ORF">FNV43_RR10117</name>
</gene>
<dbReference type="InterPro" id="IPR030182">
    <property type="entry name" value="PUP_plant"/>
</dbReference>
<feature type="transmembrane region" description="Helical" evidence="7">
    <location>
        <begin position="80"/>
        <end position="100"/>
    </location>
</feature>
<feature type="transmembrane region" description="Helical" evidence="7">
    <location>
        <begin position="288"/>
        <end position="310"/>
    </location>
</feature>
<keyword evidence="9" id="KW-1185">Reference proteome</keyword>
<dbReference type="SUPFAM" id="SSF103481">
    <property type="entry name" value="Multidrug resistance efflux transporter EmrE"/>
    <property type="match status" value="1"/>
</dbReference>
<evidence type="ECO:0000256" key="2">
    <source>
        <dbReference type="ARBA" id="ARBA00006213"/>
    </source>
</evidence>
<feature type="transmembrane region" description="Helical" evidence="7">
    <location>
        <begin position="344"/>
        <end position="362"/>
    </location>
</feature>
<dbReference type="GO" id="GO:0016020">
    <property type="term" value="C:membrane"/>
    <property type="evidence" value="ECO:0007669"/>
    <property type="project" value="UniProtKB-SubCell"/>
</dbReference>
<keyword evidence="4 7" id="KW-0812">Transmembrane</keyword>
<evidence type="ECO:0000256" key="3">
    <source>
        <dbReference type="ARBA" id="ARBA00022448"/>
    </source>
</evidence>
<protein>
    <recommendedName>
        <fullName evidence="7">Probable purine permease</fullName>
    </recommendedName>
</protein>
<dbReference type="InterPro" id="IPR037185">
    <property type="entry name" value="EmrE-like"/>
</dbReference>
<feature type="transmembrane region" description="Helical" evidence="7">
    <location>
        <begin position="178"/>
        <end position="195"/>
    </location>
</feature>
<evidence type="ECO:0000256" key="4">
    <source>
        <dbReference type="ARBA" id="ARBA00022692"/>
    </source>
</evidence>
<proteinExistence type="inferred from homology"/>
<feature type="transmembrane region" description="Helical" evidence="7">
    <location>
        <begin position="46"/>
        <end position="68"/>
    </location>
</feature>
<reference evidence="8" key="1">
    <citation type="submission" date="2020-03" db="EMBL/GenBank/DDBJ databases">
        <title>A high-quality chromosome-level genome assembly of a woody plant with both climbing and erect habits, Rhamnella rubrinervis.</title>
        <authorList>
            <person name="Lu Z."/>
            <person name="Yang Y."/>
            <person name="Zhu X."/>
            <person name="Sun Y."/>
        </authorList>
    </citation>
    <scope>NUCLEOTIDE SEQUENCE</scope>
    <source>
        <strain evidence="8">BYM</strain>
        <tissue evidence="8">Leaf</tissue>
    </source>
</reference>
<comment type="caution">
    <text evidence="8">The sequence shown here is derived from an EMBL/GenBank/DDBJ whole genome shotgun (WGS) entry which is preliminary data.</text>
</comment>
<evidence type="ECO:0000313" key="9">
    <source>
        <dbReference type="Proteomes" id="UP000796880"/>
    </source>
</evidence>
<comment type="subcellular location">
    <subcellularLocation>
        <location evidence="1 7">Membrane</location>
        <topology evidence="1 7">Multi-pass membrane protein</topology>
    </subcellularLocation>
</comment>
<feature type="transmembrane region" description="Helical" evidence="7">
    <location>
        <begin position="317"/>
        <end position="338"/>
    </location>
</feature>
<feature type="transmembrane region" description="Helical" evidence="7">
    <location>
        <begin position="210"/>
        <end position="235"/>
    </location>
</feature>
<dbReference type="EMBL" id="VOIH02000004">
    <property type="protein sequence ID" value="KAF3449389.1"/>
    <property type="molecule type" value="Genomic_DNA"/>
</dbReference>
<dbReference type="OrthoDB" id="1717816at2759"/>
<name>A0A8K0MKF7_9ROSA</name>
<keyword evidence="6 7" id="KW-0472">Membrane</keyword>
<keyword evidence="3 7" id="KW-0813">Transport</keyword>
<dbReference type="PANTHER" id="PTHR31376:SF17">
    <property type="entry name" value="PURINE PERMEASE 21-RELATED"/>
    <property type="match status" value="1"/>
</dbReference>
<feature type="transmembrane region" description="Helical" evidence="7">
    <location>
        <begin position="120"/>
        <end position="145"/>
    </location>
</feature>
<evidence type="ECO:0000256" key="6">
    <source>
        <dbReference type="ARBA" id="ARBA00023136"/>
    </source>
</evidence>
<dbReference type="Proteomes" id="UP000796880">
    <property type="component" value="Unassembled WGS sequence"/>
</dbReference>
<feature type="transmembrane region" description="Helical" evidence="7">
    <location>
        <begin position="151"/>
        <end position="171"/>
    </location>
</feature>
<evidence type="ECO:0000256" key="7">
    <source>
        <dbReference type="RuleBase" id="RU368015"/>
    </source>
</evidence>
<dbReference type="GO" id="GO:0005345">
    <property type="term" value="F:purine nucleobase transmembrane transporter activity"/>
    <property type="evidence" value="ECO:0007669"/>
    <property type="project" value="UniProtKB-UniRule"/>
</dbReference>
<evidence type="ECO:0000313" key="8">
    <source>
        <dbReference type="EMBL" id="KAF3449389.1"/>
    </source>
</evidence>
<comment type="similarity">
    <text evidence="2 7">Belongs to the purine permeases (TC 2.A.7.14) family.</text>
</comment>
<dbReference type="GO" id="GO:0015211">
    <property type="term" value="F:purine nucleoside transmembrane transporter activity"/>
    <property type="evidence" value="ECO:0007669"/>
    <property type="project" value="UniProtKB-UniRule"/>
</dbReference>
<feature type="transmembrane region" description="Helical" evidence="7">
    <location>
        <begin position="247"/>
        <end position="268"/>
    </location>
</feature>
<dbReference type="PANTHER" id="PTHR31376">
    <property type="entry name" value="OS09G0467300 PROTEIN-RELATED"/>
    <property type="match status" value="1"/>
</dbReference>
<evidence type="ECO:0000256" key="1">
    <source>
        <dbReference type="ARBA" id="ARBA00004141"/>
    </source>
</evidence>
<sequence length="393" mass="43309">MPEAQELVQLPVIIVEHQQEVEEAYSSSATDQHYSKSLGPPRGYKWWLRIVTYMLFLLGGQSTATLLGRLYFDQGGQSKWLSTLVQTAGFPILLPFYFIYSSSKLAASPHNHTKHAPSSLPLAMVYATLGLVTAAACFLCSYGLLYLPVSTLSIIFASQLGFTAFFSFFLNSQKFTPFIINSLVLLTISSVLLAFQPDSTLLAGVSKGKYTIGFACTLCASALSGLGMALSQFFFRRVIKNESFRAVLDMIFFPSIVASCLILIGLFASSEWKGLRIEMEGYGLGKVSYIMTLAWTAMCWQLFSIGAVGLIFEVSSLFANVISNLGLPIVQVLAVVLFHDKMNGIKVVAMVLAIWGFASYIYQHYIDDHKSKPENANANEVSKPFTVEEVNEL</sequence>
<evidence type="ECO:0000256" key="5">
    <source>
        <dbReference type="ARBA" id="ARBA00022989"/>
    </source>
</evidence>
<keyword evidence="5 7" id="KW-1133">Transmembrane helix</keyword>